<dbReference type="AlphaFoldDB" id="A0A4C1UTW6"/>
<protein>
    <submittedName>
        <fullName evidence="1">Uncharacterized protein</fullName>
    </submittedName>
</protein>
<dbReference type="EMBL" id="BGZK01000218">
    <property type="protein sequence ID" value="GBP29264.1"/>
    <property type="molecule type" value="Genomic_DNA"/>
</dbReference>
<gene>
    <name evidence="1" type="ORF">EVAR_78958_1</name>
</gene>
<sequence length="112" mass="12156">MRTNTCVTCGAGVTGYAGGAGSAGRGRACDGRGALVIAAFGWLVAVALRVRRPQGEVVTQKLHYQRRVLVRVLVEGVQLSDRVVESLQIRHQSFGVVNLTHYTYIDTLMQQI</sequence>
<name>A0A4C1UTW6_EUMVA</name>
<accession>A0A4C1UTW6</accession>
<reference evidence="1 2" key="1">
    <citation type="journal article" date="2019" name="Commun. Biol.">
        <title>The bagworm genome reveals a unique fibroin gene that provides high tensile strength.</title>
        <authorList>
            <person name="Kono N."/>
            <person name="Nakamura H."/>
            <person name="Ohtoshi R."/>
            <person name="Tomita M."/>
            <person name="Numata K."/>
            <person name="Arakawa K."/>
        </authorList>
    </citation>
    <scope>NUCLEOTIDE SEQUENCE [LARGE SCALE GENOMIC DNA]</scope>
</reference>
<proteinExistence type="predicted"/>
<evidence type="ECO:0000313" key="2">
    <source>
        <dbReference type="Proteomes" id="UP000299102"/>
    </source>
</evidence>
<dbReference type="Proteomes" id="UP000299102">
    <property type="component" value="Unassembled WGS sequence"/>
</dbReference>
<comment type="caution">
    <text evidence="1">The sequence shown here is derived from an EMBL/GenBank/DDBJ whole genome shotgun (WGS) entry which is preliminary data.</text>
</comment>
<keyword evidence="2" id="KW-1185">Reference proteome</keyword>
<evidence type="ECO:0000313" key="1">
    <source>
        <dbReference type="EMBL" id="GBP29264.1"/>
    </source>
</evidence>
<organism evidence="1 2">
    <name type="scientific">Eumeta variegata</name>
    <name type="common">Bagworm moth</name>
    <name type="synonym">Eumeta japonica</name>
    <dbReference type="NCBI Taxonomy" id="151549"/>
    <lineage>
        <taxon>Eukaryota</taxon>
        <taxon>Metazoa</taxon>
        <taxon>Ecdysozoa</taxon>
        <taxon>Arthropoda</taxon>
        <taxon>Hexapoda</taxon>
        <taxon>Insecta</taxon>
        <taxon>Pterygota</taxon>
        <taxon>Neoptera</taxon>
        <taxon>Endopterygota</taxon>
        <taxon>Lepidoptera</taxon>
        <taxon>Glossata</taxon>
        <taxon>Ditrysia</taxon>
        <taxon>Tineoidea</taxon>
        <taxon>Psychidae</taxon>
        <taxon>Oiketicinae</taxon>
        <taxon>Eumeta</taxon>
    </lineage>
</organism>